<comment type="similarity">
    <text evidence="1">Belongs to the AHA1 family.</text>
</comment>
<reference evidence="4" key="1">
    <citation type="journal article" date="2019" name="Int. J. Syst. Evol. Microbiol.">
        <title>The Global Catalogue of Microorganisms (GCM) 10K type strain sequencing project: providing services to taxonomists for standard genome sequencing and annotation.</title>
        <authorList>
            <consortium name="The Broad Institute Genomics Platform"/>
            <consortium name="The Broad Institute Genome Sequencing Center for Infectious Disease"/>
            <person name="Wu L."/>
            <person name="Ma J."/>
        </authorList>
    </citation>
    <scope>NUCLEOTIDE SEQUENCE [LARGE SCALE GENOMIC DNA]</scope>
    <source>
        <strain evidence="4">JCM 11496</strain>
    </source>
</reference>
<dbReference type="InterPro" id="IPR013538">
    <property type="entry name" value="ASHA1/2-like_C"/>
</dbReference>
<dbReference type="InterPro" id="IPR023393">
    <property type="entry name" value="START-like_dom_sf"/>
</dbReference>
<dbReference type="Proteomes" id="UP001597307">
    <property type="component" value="Unassembled WGS sequence"/>
</dbReference>
<keyword evidence="4" id="KW-1185">Reference proteome</keyword>
<dbReference type="Pfam" id="PF08327">
    <property type="entry name" value="AHSA1"/>
    <property type="match status" value="1"/>
</dbReference>
<feature type="domain" description="Activator of Hsp90 ATPase homologue 1/2-like C-terminal" evidence="2">
    <location>
        <begin position="16"/>
        <end position="147"/>
    </location>
</feature>
<dbReference type="SUPFAM" id="SSF55961">
    <property type="entry name" value="Bet v1-like"/>
    <property type="match status" value="1"/>
</dbReference>
<comment type="caution">
    <text evidence="3">The sequence shown here is derived from an EMBL/GenBank/DDBJ whole genome shotgun (WGS) entry which is preliminary data.</text>
</comment>
<evidence type="ECO:0000256" key="1">
    <source>
        <dbReference type="ARBA" id="ARBA00006817"/>
    </source>
</evidence>
<evidence type="ECO:0000313" key="4">
    <source>
        <dbReference type="Proteomes" id="UP001597307"/>
    </source>
</evidence>
<sequence>MTSIAHDTLTFSRLLDAPLSVVWAAFADSTQRTVWGVPEGEAQVYDESNFGVGGRDVYRCGPPETLEFSGIAEYLQIVTEFLIVHTDVVAVEGQVLAAALLTWQFESRDGATQVQLTDQVTSFVGVDMIDGHRNGHTKALEQLRVFVEGLDEDEIGATQ</sequence>
<gene>
    <name evidence="3" type="ORF">ACFSFX_04740</name>
</gene>
<evidence type="ECO:0000259" key="2">
    <source>
        <dbReference type="Pfam" id="PF08327"/>
    </source>
</evidence>
<name>A0ABW4Q3T5_9MICC</name>
<dbReference type="Gene3D" id="3.30.530.20">
    <property type="match status" value="1"/>
</dbReference>
<organism evidence="3 4">
    <name type="scientific">Arthrobacter flavus</name>
    <dbReference type="NCBI Taxonomy" id="95172"/>
    <lineage>
        <taxon>Bacteria</taxon>
        <taxon>Bacillati</taxon>
        <taxon>Actinomycetota</taxon>
        <taxon>Actinomycetes</taxon>
        <taxon>Micrococcales</taxon>
        <taxon>Micrococcaceae</taxon>
        <taxon>Arthrobacter</taxon>
    </lineage>
</organism>
<dbReference type="EMBL" id="JBHUGA010000010">
    <property type="protein sequence ID" value="MFD1845899.1"/>
    <property type="molecule type" value="Genomic_DNA"/>
</dbReference>
<proteinExistence type="inferred from homology"/>
<dbReference type="RefSeq" id="WP_343878161.1">
    <property type="nucleotide sequence ID" value="NZ_BAAAIJ010000010.1"/>
</dbReference>
<protein>
    <submittedName>
        <fullName evidence="3">SRPBCC domain-containing protein</fullName>
    </submittedName>
</protein>
<accession>A0ABW4Q3T5</accession>
<evidence type="ECO:0000313" key="3">
    <source>
        <dbReference type="EMBL" id="MFD1845899.1"/>
    </source>
</evidence>